<dbReference type="AlphaFoldDB" id="J4WR01"/>
<evidence type="ECO:0000256" key="6">
    <source>
        <dbReference type="ARBA" id="ARBA00022516"/>
    </source>
</evidence>
<gene>
    <name evidence="13" type="ORF">NT01SARS_0076</name>
</gene>
<evidence type="ECO:0000256" key="10">
    <source>
        <dbReference type="ARBA" id="ARBA00025049"/>
    </source>
</evidence>
<evidence type="ECO:0000256" key="8">
    <source>
        <dbReference type="ARBA" id="ARBA00023098"/>
    </source>
</evidence>
<keyword evidence="8" id="KW-0443">Lipid metabolism</keyword>
<proteinExistence type="inferred from homology"/>
<keyword evidence="7" id="KW-0441">Lipid A biosynthesis</keyword>
<dbReference type="InterPro" id="IPR013114">
    <property type="entry name" value="FabA_FabZ"/>
</dbReference>
<dbReference type="PANTHER" id="PTHR30272">
    <property type="entry name" value="3-HYDROXYACYL-[ACYL-CARRIER-PROTEIN] DEHYDRATASE"/>
    <property type="match status" value="1"/>
</dbReference>
<evidence type="ECO:0000256" key="1">
    <source>
        <dbReference type="ARBA" id="ARBA00004496"/>
    </source>
</evidence>
<dbReference type="Gene3D" id="3.10.129.10">
    <property type="entry name" value="Hotdog Thioesterase"/>
    <property type="match status" value="1"/>
</dbReference>
<sequence length="147" mass="16767">MILNQDDIKKYLPHREPFLFIDEVVEIDENETIHARKLIKPDEYFLQGHFPGNPIFPGVIIIEALGQASGILGFTIMNKTPEEGSIYVLAGVDKVRFRKRVRPGDTIDLFSKVVNEKRGIWKFDCRAEHNNEIVCSATILCADRKAL</sequence>
<keyword evidence="9" id="KW-0456">Lyase</keyword>
<evidence type="ECO:0000256" key="3">
    <source>
        <dbReference type="ARBA" id="ARBA00013167"/>
    </source>
</evidence>
<dbReference type="PANTHER" id="PTHR30272:SF1">
    <property type="entry name" value="3-HYDROXYACYL-[ACYL-CARRIER-PROTEIN] DEHYDRATASE"/>
    <property type="match status" value="1"/>
</dbReference>
<protein>
    <recommendedName>
        <fullName evidence="4">3-hydroxyacyl-[acyl-carrier-protein] dehydratase FabZ</fullName>
        <ecNumber evidence="3">4.2.1.59</ecNumber>
    </recommendedName>
    <alternativeName>
        <fullName evidence="11">(3R)-hydroxymyristoyl-[acyl-carrier-protein] dehydratase</fullName>
    </alternativeName>
    <alternativeName>
        <fullName evidence="12">Beta-hydroxyacyl-ACP dehydratase</fullName>
    </alternativeName>
</protein>
<dbReference type="InterPro" id="IPR029069">
    <property type="entry name" value="HotDog_dom_sf"/>
</dbReference>
<dbReference type="STRING" id="1123866.NT01SARS_0076"/>
<dbReference type="Proteomes" id="UP000010305">
    <property type="component" value="Unassembled WGS sequence"/>
</dbReference>
<evidence type="ECO:0000256" key="4">
    <source>
        <dbReference type="ARBA" id="ARBA00017176"/>
    </source>
</evidence>
<evidence type="ECO:0000256" key="12">
    <source>
        <dbReference type="ARBA" id="ARBA00032213"/>
    </source>
</evidence>
<evidence type="ECO:0000256" key="7">
    <source>
        <dbReference type="ARBA" id="ARBA00022556"/>
    </source>
</evidence>
<organism evidence="13 14">
    <name type="scientific">SAR86 cluster bacterium SAR86A</name>
    <dbReference type="NCBI Taxonomy" id="1123866"/>
    <lineage>
        <taxon>Bacteria</taxon>
        <taxon>Pseudomonadati</taxon>
        <taxon>Pseudomonadota</taxon>
        <taxon>Gammaproteobacteria</taxon>
        <taxon>SAR86 cluster</taxon>
    </lineage>
</organism>
<keyword evidence="6" id="KW-0444">Lipid biosynthesis</keyword>
<evidence type="ECO:0000313" key="14">
    <source>
        <dbReference type="Proteomes" id="UP000010305"/>
    </source>
</evidence>
<dbReference type="GO" id="GO:0009245">
    <property type="term" value="P:lipid A biosynthetic process"/>
    <property type="evidence" value="ECO:0007669"/>
    <property type="project" value="UniProtKB-KW"/>
</dbReference>
<dbReference type="CDD" id="cd01288">
    <property type="entry name" value="FabZ"/>
    <property type="match status" value="1"/>
</dbReference>
<dbReference type="NCBIfam" id="NF000582">
    <property type="entry name" value="PRK00006.1"/>
    <property type="match status" value="1"/>
</dbReference>
<evidence type="ECO:0000256" key="9">
    <source>
        <dbReference type="ARBA" id="ARBA00023239"/>
    </source>
</evidence>
<comment type="similarity">
    <text evidence="2">Belongs to the thioester dehydratase family. FabZ subfamily.</text>
</comment>
<evidence type="ECO:0000256" key="11">
    <source>
        <dbReference type="ARBA" id="ARBA00029890"/>
    </source>
</evidence>
<dbReference type="FunFam" id="3.10.129.10:FF:000001">
    <property type="entry name" value="3-hydroxyacyl-[acyl-carrier-protein] dehydratase FabZ"/>
    <property type="match status" value="1"/>
</dbReference>
<reference evidence="13 14" key="1">
    <citation type="journal article" date="2012" name="ISME J.">
        <title>Genomic insights to SAR86, an abundant and uncultivated marine bacterial lineage.</title>
        <authorList>
            <person name="Dupont C.L."/>
            <person name="Rusch D.B."/>
            <person name="Yooseph S."/>
            <person name="Lombardo M.J."/>
            <person name="Richter R.A."/>
            <person name="Valas R."/>
            <person name="Novotny M."/>
            <person name="Yee-Greenbaum J."/>
            <person name="Selengut J.D."/>
            <person name="Haft D.H."/>
            <person name="Halpern A.L."/>
            <person name="Lasken R.S."/>
            <person name="Nealson K."/>
            <person name="Friedman R."/>
            <person name="Venter J.C."/>
        </authorList>
    </citation>
    <scope>NUCLEOTIDE SEQUENCE [LARGE SCALE GENOMIC DNA]</scope>
</reference>
<dbReference type="SUPFAM" id="SSF54637">
    <property type="entry name" value="Thioesterase/thiol ester dehydrase-isomerase"/>
    <property type="match status" value="1"/>
</dbReference>
<dbReference type="HOGENOM" id="CLU_078912_1_0_6"/>
<dbReference type="GO" id="GO:0005737">
    <property type="term" value="C:cytoplasm"/>
    <property type="evidence" value="ECO:0007669"/>
    <property type="project" value="UniProtKB-SubCell"/>
</dbReference>
<dbReference type="EC" id="4.2.1.59" evidence="3"/>
<accession>J4WR01</accession>
<comment type="function">
    <text evidence="10">Involved in unsaturated fatty acids biosynthesis. Catalyzes the dehydration of short chain beta-hydroxyacyl-ACPs and long chain saturated and unsaturated beta-hydroxyacyl-ACPs.</text>
</comment>
<name>J4WR01_9GAMM</name>
<keyword evidence="5" id="KW-0963">Cytoplasm</keyword>
<dbReference type="GO" id="GO:0019171">
    <property type="term" value="F:(3R)-hydroxyacyl-[acyl-carrier-protein] dehydratase activity"/>
    <property type="evidence" value="ECO:0007669"/>
    <property type="project" value="UniProtKB-EC"/>
</dbReference>
<evidence type="ECO:0000313" key="13">
    <source>
        <dbReference type="EMBL" id="EJP71605.1"/>
    </source>
</evidence>
<dbReference type="Pfam" id="PF07977">
    <property type="entry name" value="FabA"/>
    <property type="match status" value="1"/>
</dbReference>
<evidence type="ECO:0000256" key="2">
    <source>
        <dbReference type="ARBA" id="ARBA00009174"/>
    </source>
</evidence>
<dbReference type="GO" id="GO:0016020">
    <property type="term" value="C:membrane"/>
    <property type="evidence" value="ECO:0007669"/>
    <property type="project" value="GOC"/>
</dbReference>
<comment type="subcellular location">
    <subcellularLocation>
        <location evidence="1">Cytoplasm</location>
    </subcellularLocation>
</comment>
<evidence type="ECO:0000256" key="5">
    <source>
        <dbReference type="ARBA" id="ARBA00022490"/>
    </source>
</evidence>
<dbReference type="EMBL" id="JH611156">
    <property type="protein sequence ID" value="EJP71605.1"/>
    <property type="molecule type" value="Genomic_DNA"/>
</dbReference>